<evidence type="ECO:0000313" key="2">
    <source>
        <dbReference type="EMBL" id="MFC5830354.1"/>
    </source>
</evidence>
<name>A0ABW1CZE9_9ACTN</name>
<protein>
    <submittedName>
        <fullName evidence="2">Uncharacterized protein</fullName>
    </submittedName>
</protein>
<feature type="region of interest" description="Disordered" evidence="1">
    <location>
        <begin position="1"/>
        <end position="58"/>
    </location>
</feature>
<keyword evidence="3" id="KW-1185">Reference proteome</keyword>
<sequence length="142" mass="14717">MAITAYSECQPRSSRKEQPTPCPRVQAAGVVDGVGRHTARPEGDQQVSGESRAHRDQRLAHDEDARRVALGIAHTQAADIGVVAARLGPHVGAQMGAGSRHVQVRVSGGQGVDRGVQQEVGARAVASQPPDGIGLAVVDALP</sequence>
<organism evidence="2 3">
    <name type="scientific">Nonomuraea insulae</name>
    <dbReference type="NCBI Taxonomy" id="1616787"/>
    <lineage>
        <taxon>Bacteria</taxon>
        <taxon>Bacillati</taxon>
        <taxon>Actinomycetota</taxon>
        <taxon>Actinomycetes</taxon>
        <taxon>Streptosporangiales</taxon>
        <taxon>Streptosporangiaceae</taxon>
        <taxon>Nonomuraea</taxon>
    </lineage>
</organism>
<proteinExistence type="predicted"/>
<evidence type="ECO:0000256" key="1">
    <source>
        <dbReference type="SAM" id="MobiDB-lite"/>
    </source>
</evidence>
<dbReference type="EMBL" id="JBHSPA010000054">
    <property type="protein sequence ID" value="MFC5830354.1"/>
    <property type="molecule type" value="Genomic_DNA"/>
</dbReference>
<dbReference type="RefSeq" id="WP_379519842.1">
    <property type="nucleotide sequence ID" value="NZ_JBHSPA010000054.1"/>
</dbReference>
<reference evidence="3" key="1">
    <citation type="journal article" date="2019" name="Int. J. Syst. Evol. Microbiol.">
        <title>The Global Catalogue of Microorganisms (GCM) 10K type strain sequencing project: providing services to taxonomists for standard genome sequencing and annotation.</title>
        <authorList>
            <consortium name="The Broad Institute Genomics Platform"/>
            <consortium name="The Broad Institute Genome Sequencing Center for Infectious Disease"/>
            <person name="Wu L."/>
            <person name="Ma J."/>
        </authorList>
    </citation>
    <scope>NUCLEOTIDE SEQUENCE [LARGE SCALE GENOMIC DNA]</scope>
    <source>
        <strain evidence="3">CCUG 53903</strain>
    </source>
</reference>
<evidence type="ECO:0000313" key="3">
    <source>
        <dbReference type="Proteomes" id="UP001596058"/>
    </source>
</evidence>
<dbReference type="Proteomes" id="UP001596058">
    <property type="component" value="Unassembled WGS sequence"/>
</dbReference>
<gene>
    <name evidence="2" type="ORF">ACFPZ3_41415</name>
</gene>
<comment type="caution">
    <text evidence="2">The sequence shown here is derived from an EMBL/GenBank/DDBJ whole genome shotgun (WGS) entry which is preliminary data.</text>
</comment>
<accession>A0ABW1CZE9</accession>